<evidence type="ECO:0000256" key="1">
    <source>
        <dbReference type="SAM" id="MobiDB-lite"/>
    </source>
</evidence>
<keyword evidence="2" id="KW-1133">Transmembrane helix</keyword>
<gene>
    <name evidence="3" type="ORF">STRCI_004740</name>
</gene>
<dbReference type="Proteomes" id="UP001164439">
    <property type="component" value="Chromosome"/>
</dbReference>
<dbReference type="EMBL" id="CP114413">
    <property type="protein sequence ID" value="WAZ23399.1"/>
    <property type="molecule type" value="Genomic_DNA"/>
</dbReference>
<accession>A0ABY7KFU2</accession>
<sequence>MHSEPATESRAAGPVFVDTSGRRSKVLRRIGIAVGVGCLGYAVVLGMAFMGIGTSLDPADLLPFANGAQGVPGQQPPTAPGARQLP</sequence>
<name>A0ABY7KFU2_9ACTN</name>
<evidence type="ECO:0000256" key="2">
    <source>
        <dbReference type="SAM" id="Phobius"/>
    </source>
</evidence>
<proteinExistence type="predicted"/>
<feature type="transmembrane region" description="Helical" evidence="2">
    <location>
        <begin position="30"/>
        <end position="52"/>
    </location>
</feature>
<feature type="region of interest" description="Disordered" evidence="1">
    <location>
        <begin position="66"/>
        <end position="86"/>
    </location>
</feature>
<keyword evidence="4" id="KW-1185">Reference proteome</keyword>
<dbReference type="RefSeq" id="WP_269660976.1">
    <property type="nucleotide sequence ID" value="NZ_CP114413.1"/>
</dbReference>
<protein>
    <submittedName>
        <fullName evidence="3">Uncharacterized protein</fullName>
    </submittedName>
</protein>
<organism evidence="3 4">
    <name type="scientific">Streptomyces cinnabarinus</name>
    <dbReference type="NCBI Taxonomy" id="67287"/>
    <lineage>
        <taxon>Bacteria</taxon>
        <taxon>Bacillati</taxon>
        <taxon>Actinomycetota</taxon>
        <taxon>Actinomycetes</taxon>
        <taxon>Kitasatosporales</taxon>
        <taxon>Streptomycetaceae</taxon>
        <taxon>Streptomyces</taxon>
    </lineage>
</organism>
<evidence type="ECO:0000313" key="3">
    <source>
        <dbReference type="EMBL" id="WAZ23399.1"/>
    </source>
</evidence>
<reference evidence="3" key="1">
    <citation type="submission" date="2022-12" db="EMBL/GenBank/DDBJ databases">
        <authorList>
            <person name="Ruckert C."/>
            <person name="Busche T."/>
            <person name="Kalinowski J."/>
            <person name="Wittmann C."/>
        </authorList>
    </citation>
    <scope>NUCLEOTIDE SEQUENCE</scope>
    <source>
        <strain evidence="3">DSM 40467</strain>
    </source>
</reference>
<keyword evidence="2" id="KW-0812">Transmembrane</keyword>
<keyword evidence="2" id="KW-0472">Membrane</keyword>
<evidence type="ECO:0000313" key="4">
    <source>
        <dbReference type="Proteomes" id="UP001164439"/>
    </source>
</evidence>